<dbReference type="HAMAP" id="MF_01260">
    <property type="entry name" value="Carboxylester"/>
    <property type="match status" value="1"/>
</dbReference>
<dbReference type="PANTHER" id="PTHR43798:SF31">
    <property type="entry name" value="AB HYDROLASE SUPERFAMILY PROTEIN YCLE"/>
    <property type="match status" value="1"/>
</dbReference>
<feature type="active site" description="Nucleophile" evidence="5">
    <location>
        <position position="82"/>
    </location>
</feature>
<evidence type="ECO:0000256" key="2">
    <source>
        <dbReference type="ARBA" id="ARBA00022490"/>
    </source>
</evidence>
<dbReference type="GO" id="GO:0090499">
    <property type="term" value="F:pimelyl-[acyl-carrier protein] methyl ester esterase activity"/>
    <property type="evidence" value="ECO:0007669"/>
    <property type="project" value="UniProtKB-EC"/>
</dbReference>
<evidence type="ECO:0000256" key="3">
    <source>
        <dbReference type="ARBA" id="ARBA00022756"/>
    </source>
</evidence>
<protein>
    <recommendedName>
        <fullName evidence="5">Pimeloyl-[acyl-carrier protein] methyl ester esterase</fullName>
        <ecNumber evidence="5">3.1.1.85</ecNumber>
    </recommendedName>
    <alternativeName>
        <fullName evidence="5">Biotin synthesis protein BioH</fullName>
    </alternativeName>
    <alternativeName>
        <fullName evidence="5">Carboxylesterase BioH</fullName>
    </alternativeName>
</protein>
<keyword evidence="8" id="KW-1185">Reference proteome</keyword>
<feature type="binding site" evidence="5">
    <location>
        <begin position="82"/>
        <end position="83"/>
    </location>
    <ligand>
        <name>substrate</name>
    </ligand>
</feature>
<evidence type="ECO:0000259" key="6">
    <source>
        <dbReference type="Pfam" id="PF00561"/>
    </source>
</evidence>
<evidence type="ECO:0000256" key="5">
    <source>
        <dbReference type="HAMAP-Rule" id="MF_01260"/>
    </source>
</evidence>
<evidence type="ECO:0000256" key="1">
    <source>
        <dbReference type="ARBA" id="ARBA00022487"/>
    </source>
</evidence>
<organism evidence="7 8">
    <name type="scientific">Methylomonas rapida</name>
    <dbReference type="NCBI Taxonomy" id="2963939"/>
    <lineage>
        <taxon>Bacteria</taxon>
        <taxon>Pseudomonadati</taxon>
        <taxon>Pseudomonadota</taxon>
        <taxon>Gammaproteobacteria</taxon>
        <taxon>Methylococcales</taxon>
        <taxon>Methylococcaceae</taxon>
        <taxon>Methylomonas</taxon>
    </lineage>
</organism>
<reference evidence="7" key="1">
    <citation type="submission" date="2022-11" db="EMBL/GenBank/DDBJ databases">
        <title>Methylomonas rapida sp. nov., Carotenoid-Producing Obligate Methanotrophs with High Growth Characteristics and Biotechnological Potential.</title>
        <authorList>
            <person name="Tikhonova E.N."/>
            <person name="Suleimanov R.Z."/>
            <person name="Miroshnikov K."/>
            <person name="Oshkin I.Y."/>
            <person name="Belova S.E."/>
            <person name="Danilova O.V."/>
            <person name="Ashikhmin A."/>
            <person name="Konopkin A."/>
            <person name="But S.Y."/>
            <person name="Khmelenina V.N."/>
            <person name="Kuznetsov N."/>
            <person name="Pimenov N.V."/>
            <person name="Dedysh S.N."/>
        </authorList>
    </citation>
    <scope>NUCLEOTIDE SEQUENCE</scope>
    <source>
        <strain evidence="7">MP1</strain>
    </source>
</reference>
<keyword evidence="1 5" id="KW-0719">Serine esterase</keyword>
<comment type="function">
    <text evidence="5">The physiological role of BioH is to remove the methyl group introduced by BioC when the pimeloyl moiety is complete. It allows to synthesize pimeloyl-ACP via the fatty acid synthetic pathway through the hydrolysis of the ester bonds of pimeloyl-ACP esters.</text>
</comment>
<dbReference type="EC" id="3.1.1.85" evidence="5"/>
<proteinExistence type="inferred from homology"/>
<sequence length="253" mass="27782">MSQIHTEVYGEGPALVMIHGWAMHSGVWRDFARQLARHCQVICVDLPGHGRSEAIEPFTLQQIGNALLKAIPVQKFTVLGWSLGATVAMDMAQRFPQRVQRLIVLAGNPHFVRKPDWPGVKAETLDNFAELLKVDVSQTLIRFLALQVNGLAHGKTLLQTLKSAILECPPPGVDVLQSGLDILRTSDLREFLLRNRLPVHLIVGDKDALIPLASAQTLQRLNPAIDVQVLASAGHAPFLSHAEPLIAAIRKLL</sequence>
<comment type="subunit">
    <text evidence="5">Monomer.</text>
</comment>
<feature type="binding site" evidence="5">
    <location>
        <position position="21"/>
    </location>
    <ligand>
        <name>substrate</name>
    </ligand>
</feature>
<dbReference type="PRINTS" id="PR00111">
    <property type="entry name" value="ABHYDROLASE"/>
</dbReference>
<evidence type="ECO:0000256" key="4">
    <source>
        <dbReference type="ARBA" id="ARBA00022801"/>
    </source>
</evidence>
<name>A0ABY7GNT8_9GAMM</name>
<comment type="pathway">
    <text evidence="5">Cofactor biosynthesis; biotin biosynthesis.</text>
</comment>
<gene>
    <name evidence="5 7" type="primary">bioH</name>
    <name evidence="7" type="ORF">NM686_006385</name>
</gene>
<dbReference type="RefSeq" id="WP_255187045.1">
    <property type="nucleotide sequence ID" value="NZ_CP113517.1"/>
</dbReference>
<dbReference type="Proteomes" id="UP001162780">
    <property type="component" value="Chromosome"/>
</dbReference>
<dbReference type="InterPro" id="IPR029058">
    <property type="entry name" value="AB_hydrolase_fold"/>
</dbReference>
<dbReference type="EMBL" id="CP113517">
    <property type="protein sequence ID" value="WAR46140.1"/>
    <property type="molecule type" value="Genomic_DNA"/>
</dbReference>
<dbReference type="NCBIfam" id="TIGR01738">
    <property type="entry name" value="bioH"/>
    <property type="match status" value="1"/>
</dbReference>
<evidence type="ECO:0000313" key="8">
    <source>
        <dbReference type="Proteomes" id="UP001162780"/>
    </source>
</evidence>
<feature type="active site" evidence="5">
    <location>
        <position position="235"/>
    </location>
</feature>
<dbReference type="Pfam" id="PF00561">
    <property type="entry name" value="Abhydrolase_1"/>
    <property type="match status" value="1"/>
</dbReference>
<keyword evidence="2 5" id="KW-0963">Cytoplasm</keyword>
<dbReference type="Gene3D" id="3.40.50.1820">
    <property type="entry name" value="alpha/beta hydrolase"/>
    <property type="match status" value="1"/>
</dbReference>
<comment type="similarity">
    <text evidence="5">Belongs to the AB hydrolase superfamily. Carboxylesterase BioH family.</text>
</comment>
<accession>A0ABY7GNT8</accession>
<feature type="binding site" evidence="5">
    <location>
        <position position="235"/>
    </location>
    <ligand>
        <name>substrate</name>
    </ligand>
</feature>
<comment type="subcellular location">
    <subcellularLocation>
        <location evidence="5">Cytoplasm</location>
    </subcellularLocation>
</comment>
<dbReference type="SUPFAM" id="SSF53474">
    <property type="entry name" value="alpha/beta-Hydrolases"/>
    <property type="match status" value="1"/>
</dbReference>
<feature type="domain" description="AB hydrolase-1" evidence="6">
    <location>
        <begin position="13"/>
        <end position="241"/>
    </location>
</feature>
<feature type="active site" evidence="5">
    <location>
        <position position="207"/>
    </location>
</feature>
<dbReference type="InterPro" id="IPR050266">
    <property type="entry name" value="AB_hydrolase_sf"/>
</dbReference>
<comment type="catalytic activity">
    <reaction evidence="5">
        <text>6-carboxyhexanoyl-[ACP] methyl ester + H2O = 6-carboxyhexanoyl-[ACP] + methanol + H(+)</text>
        <dbReference type="Rhea" id="RHEA:42700"/>
        <dbReference type="Rhea" id="RHEA-COMP:9955"/>
        <dbReference type="Rhea" id="RHEA-COMP:10186"/>
        <dbReference type="ChEBI" id="CHEBI:15377"/>
        <dbReference type="ChEBI" id="CHEBI:15378"/>
        <dbReference type="ChEBI" id="CHEBI:17790"/>
        <dbReference type="ChEBI" id="CHEBI:78846"/>
        <dbReference type="ChEBI" id="CHEBI:82735"/>
        <dbReference type="EC" id="3.1.1.85"/>
    </reaction>
</comment>
<feature type="binding site" evidence="5">
    <location>
        <begin position="143"/>
        <end position="147"/>
    </location>
    <ligand>
        <name>substrate</name>
    </ligand>
</feature>
<dbReference type="InterPro" id="IPR000073">
    <property type="entry name" value="AB_hydrolase_1"/>
</dbReference>
<keyword evidence="4 5" id="KW-0378">Hydrolase</keyword>
<dbReference type="InterPro" id="IPR010076">
    <property type="entry name" value="BioH"/>
</dbReference>
<evidence type="ECO:0000313" key="7">
    <source>
        <dbReference type="EMBL" id="WAR46140.1"/>
    </source>
</evidence>
<keyword evidence="3 5" id="KW-0093">Biotin biosynthesis</keyword>
<dbReference type="PANTHER" id="PTHR43798">
    <property type="entry name" value="MONOACYLGLYCEROL LIPASE"/>
    <property type="match status" value="1"/>
</dbReference>